<keyword evidence="15" id="KW-1185">Reference proteome</keyword>
<dbReference type="InterPro" id="IPR016691">
    <property type="entry name" value="TRMT11"/>
</dbReference>
<comment type="subcellular location">
    <subcellularLocation>
        <location evidence="1">Cytoplasm</location>
    </subcellularLocation>
</comment>
<evidence type="ECO:0000256" key="1">
    <source>
        <dbReference type="ARBA" id="ARBA00004496"/>
    </source>
</evidence>
<proteinExistence type="inferred from homology"/>
<dbReference type="InterPro" id="IPR029063">
    <property type="entry name" value="SAM-dependent_MTases_sf"/>
</dbReference>
<comment type="caution">
    <text evidence="14">The sequence shown here is derived from an EMBL/GenBank/DDBJ whole genome shotgun (WGS) entry which is preliminary data.</text>
</comment>
<reference evidence="14 15" key="1">
    <citation type="submission" date="2024-01" db="EMBL/GenBank/DDBJ databases">
        <authorList>
            <person name="Allen C."/>
            <person name="Tagirdzhanova G."/>
        </authorList>
    </citation>
    <scope>NUCLEOTIDE SEQUENCE [LARGE SCALE GENOMIC DNA]</scope>
    <source>
        <strain evidence="14 15">CBS 119000</strain>
    </source>
</reference>
<dbReference type="Gene3D" id="3.40.50.150">
    <property type="entry name" value="Vaccinia Virus protein VP39"/>
    <property type="match status" value="1"/>
</dbReference>
<keyword evidence="8 10" id="KW-0694">RNA-binding</keyword>
<dbReference type="SUPFAM" id="SSF53335">
    <property type="entry name" value="S-adenosyl-L-methionine-dependent methyltransferases"/>
    <property type="match status" value="1"/>
</dbReference>
<evidence type="ECO:0000256" key="7">
    <source>
        <dbReference type="ARBA" id="ARBA00022694"/>
    </source>
</evidence>
<dbReference type="EC" id="2.1.1.214" evidence="9"/>
<dbReference type="PIRSF" id="PIRSF017259">
    <property type="entry name" value="tRNA_mtfrase_TRM11"/>
    <property type="match status" value="1"/>
</dbReference>
<dbReference type="Proteomes" id="UP001642502">
    <property type="component" value="Unassembled WGS sequence"/>
</dbReference>
<sequence>MEYLVRFSQSHESFRLAELQALATLENVELEIVSYIANSPFCVVRLASDEAAERLVRRSLLAQSIHSLWGMADTLSAFYKDISRRAAPLWPRYIKSSFKLESDSFQGRRSNKARLALIDSFGAVLPLEGDIDMRDPEMVLTVFEHWQFGSVQNKVPEPERYYLGRFVAGTARDTSLAFDLKKRRYIATTSMDAELSLLTANLALAAPGKLFYDPFVGTGSFPLAAAHWGATVWGSDIDGRAVRGSAAGINGAGGSGGSRSGRSDVRGNFEQYGLLSSFGDVFTADLTHIPLRVGGKNRWIDGIICDPPYGVREGPRVLGVRNPEKKPWAVEVGKTMYNFLALLNDLLHFASETLVDHGRLSFWMPTANDESQELPIPSHPCLSLVSVCTQVFNKWSRRLITYQRLSDSEVDAEALAAAIGAAAIAPKLKGQTANDLNPFRKGYFSKFESPARPASPAVTELLASTEQPKPVSQMLETAPAASADLPASASIPRPESKTSQAATLPLASAPD</sequence>
<dbReference type="PANTHER" id="PTHR13370:SF3">
    <property type="entry name" value="TRNA (GUANINE(10)-N2)-METHYLTRANSFERASE HOMOLOG"/>
    <property type="match status" value="1"/>
</dbReference>
<keyword evidence="6 10" id="KW-0949">S-adenosyl-L-methionine</keyword>
<dbReference type="InterPro" id="IPR002052">
    <property type="entry name" value="DNA_methylase_N6_adenine_CS"/>
</dbReference>
<evidence type="ECO:0000256" key="4">
    <source>
        <dbReference type="ARBA" id="ARBA00022603"/>
    </source>
</evidence>
<feature type="region of interest" description="Disordered" evidence="11">
    <location>
        <begin position="465"/>
        <end position="511"/>
    </location>
</feature>
<dbReference type="EMBL" id="CAWUON010000087">
    <property type="protein sequence ID" value="CAK7272341.1"/>
    <property type="molecule type" value="Genomic_DNA"/>
</dbReference>
<name>A0ABP0DZD8_9PEZI</name>
<evidence type="ECO:0000313" key="14">
    <source>
        <dbReference type="EMBL" id="CAK7272341.1"/>
    </source>
</evidence>
<feature type="compositionally biased region" description="Low complexity" evidence="11">
    <location>
        <begin position="478"/>
        <end position="492"/>
    </location>
</feature>
<keyword evidence="2" id="KW-0963">Cytoplasm</keyword>
<keyword evidence="7 10" id="KW-0819">tRNA processing</keyword>
<feature type="domain" description="Ribosomal RNA large subunit methyltransferase K/L-like methyltransferase" evidence="12">
    <location>
        <begin position="182"/>
        <end position="313"/>
    </location>
</feature>
<feature type="domain" description="tRNA (guanine(10)-N(2))-methyltransferase TRMT11 N-terminal" evidence="13">
    <location>
        <begin position="1"/>
        <end position="172"/>
    </location>
</feature>
<protein>
    <recommendedName>
        <fullName evidence="9">tRNA (guanine(10)-N(2))-methyltransferase</fullName>
        <ecNumber evidence="9">2.1.1.214</ecNumber>
    </recommendedName>
</protein>
<keyword evidence="4 10" id="KW-0489">Methyltransferase</keyword>
<evidence type="ECO:0000259" key="13">
    <source>
        <dbReference type="Pfam" id="PF25904"/>
    </source>
</evidence>
<dbReference type="PROSITE" id="PS51627">
    <property type="entry name" value="SAM_MT_TRM11"/>
    <property type="match status" value="1"/>
</dbReference>
<evidence type="ECO:0000256" key="5">
    <source>
        <dbReference type="ARBA" id="ARBA00022679"/>
    </source>
</evidence>
<evidence type="ECO:0000256" key="11">
    <source>
        <dbReference type="SAM" id="MobiDB-lite"/>
    </source>
</evidence>
<evidence type="ECO:0000256" key="3">
    <source>
        <dbReference type="ARBA" id="ARBA00022555"/>
    </source>
</evidence>
<comment type="similarity">
    <text evidence="10">Belongs to the class I-like SAM-binding methyltransferase superfamily. TRM11 methyltransferase family.</text>
</comment>
<evidence type="ECO:0000256" key="8">
    <source>
        <dbReference type="ARBA" id="ARBA00022884"/>
    </source>
</evidence>
<evidence type="ECO:0000259" key="12">
    <source>
        <dbReference type="Pfam" id="PF01170"/>
    </source>
</evidence>
<dbReference type="InterPro" id="IPR000241">
    <property type="entry name" value="RlmKL-like_Mtase"/>
</dbReference>
<accession>A0ABP0DZD8</accession>
<organism evidence="14 15">
    <name type="scientific">Sporothrix epigloea</name>
    <dbReference type="NCBI Taxonomy" id="1892477"/>
    <lineage>
        <taxon>Eukaryota</taxon>
        <taxon>Fungi</taxon>
        <taxon>Dikarya</taxon>
        <taxon>Ascomycota</taxon>
        <taxon>Pezizomycotina</taxon>
        <taxon>Sordariomycetes</taxon>
        <taxon>Sordariomycetidae</taxon>
        <taxon>Ophiostomatales</taxon>
        <taxon>Ophiostomataceae</taxon>
        <taxon>Sporothrix</taxon>
    </lineage>
</organism>
<evidence type="ECO:0000313" key="15">
    <source>
        <dbReference type="Proteomes" id="UP001642502"/>
    </source>
</evidence>
<evidence type="ECO:0000256" key="2">
    <source>
        <dbReference type="ARBA" id="ARBA00022490"/>
    </source>
</evidence>
<keyword evidence="5 10" id="KW-0808">Transferase</keyword>
<evidence type="ECO:0000256" key="6">
    <source>
        <dbReference type="ARBA" id="ARBA00022691"/>
    </source>
</evidence>
<dbReference type="PROSITE" id="PS00092">
    <property type="entry name" value="N6_MTASE"/>
    <property type="match status" value="1"/>
</dbReference>
<gene>
    <name evidence="14" type="ORF">SEPCBS119000_005073</name>
</gene>
<evidence type="ECO:0000256" key="9">
    <source>
        <dbReference type="ARBA" id="ARBA00066937"/>
    </source>
</evidence>
<evidence type="ECO:0000256" key="10">
    <source>
        <dbReference type="PROSITE-ProRule" id="PRU00959"/>
    </source>
</evidence>
<keyword evidence="3 10" id="KW-0820">tRNA-binding</keyword>
<dbReference type="Pfam" id="PF25904">
    <property type="entry name" value="Tmrp11_N"/>
    <property type="match status" value="1"/>
</dbReference>
<dbReference type="InterPro" id="IPR059073">
    <property type="entry name" value="TRMT11_N"/>
</dbReference>
<dbReference type="PANTHER" id="PTHR13370">
    <property type="entry name" value="RNA METHYLASE-RELATED"/>
    <property type="match status" value="1"/>
</dbReference>
<dbReference type="Pfam" id="PF01170">
    <property type="entry name" value="UPF0020"/>
    <property type="match status" value="1"/>
</dbReference>